<name>A0A556RVY2_9GAMM</name>
<evidence type="ECO:0000313" key="2">
    <source>
        <dbReference type="Proteomes" id="UP000319483"/>
    </source>
</evidence>
<dbReference type="RefSeq" id="WP_086327775.1">
    <property type="nucleotide sequence ID" value="NZ_CAMLBV010000025.1"/>
</dbReference>
<sequence length="105" mass="12193">MTNVNETLNDFSNQTNCNPQNFYDVKEDGYYICYGNGDYVLKIDKDGNFHFTNKEPSLFTDTQNSGFSIIDRLGNVVFRIDEKGFTEFKINRQFAARLKVILNQL</sequence>
<gene>
    <name evidence="1" type="ORF">FPQ15_12380</name>
</gene>
<evidence type="ECO:0000313" key="1">
    <source>
        <dbReference type="EMBL" id="TSJ93045.1"/>
    </source>
</evidence>
<reference evidence="1 2" key="1">
    <citation type="submission" date="2019-07" db="EMBL/GenBank/DDBJ databases">
        <title>Gilliamella genomes.</title>
        <authorList>
            <person name="Zheng H."/>
        </authorList>
    </citation>
    <scope>NUCLEOTIDE SEQUENCE [LARGE SCALE GENOMIC DNA]</scope>
    <source>
        <strain evidence="1 2">W8127</strain>
    </source>
</reference>
<comment type="caution">
    <text evidence="1">The sequence shown here is derived from an EMBL/GenBank/DDBJ whole genome shotgun (WGS) entry which is preliminary data.</text>
</comment>
<proteinExistence type="predicted"/>
<dbReference type="EMBL" id="VMHM01000018">
    <property type="protein sequence ID" value="TSJ93045.1"/>
    <property type="molecule type" value="Genomic_DNA"/>
</dbReference>
<organism evidence="1 2">
    <name type="scientific">Gilliamella apicola</name>
    <dbReference type="NCBI Taxonomy" id="1196095"/>
    <lineage>
        <taxon>Bacteria</taxon>
        <taxon>Pseudomonadati</taxon>
        <taxon>Pseudomonadota</taxon>
        <taxon>Gammaproteobacteria</taxon>
        <taxon>Orbales</taxon>
        <taxon>Orbaceae</taxon>
        <taxon>Gilliamella</taxon>
    </lineage>
</organism>
<accession>A0A556RVY2</accession>
<protein>
    <submittedName>
        <fullName evidence="1">Uncharacterized protein</fullName>
    </submittedName>
</protein>
<dbReference type="Proteomes" id="UP000319483">
    <property type="component" value="Unassembled WGS sequence"/>
</dbReference>
<dbReference type="AlphaFoldDB" id="A0A556RVY2"/>